<feature type="compositionally biased region" description="Basic and acidic residues" evidence="4">
    <location>
        <begin position="216"/>
        <end position="225"/>
    </location>
</feature>
<dbReference type="PANTHER" id="PTHR22847:SF637">
    <property type="entry name" value="WD REPEAT DOMAIN 5B"/>
    <property type="match status" value="1"/>
</dbReference>
<dbReference type="PROSITE" id="PS50294">
    <property type="entry name" value="WD_REPEATS_REGION"/>
    <property type="match status" value="2"/>
</dbReference>
<dbReference type="GO" id="GO:1990234">
    <property type="term" value="C:transferase complex"/>
    <property type="evidence" value="ECO:0007669"/>
    <property type="project" value="UniProtKB-ARBA"/>
</dbReference>
<dbReference type="PANTHER" id="PTHR22847">
    <property type="entry name" value="WD40 REPEAT PROTEIN"/>
    <property type="match status" value="1"/>
</dbReference>
<feature type="compositionally biased region" description="Polar residues" evidence="4">
    <location>
        <begin position="198"/>
        <end position="215"/>
    </location>
</feature>
<feature type="region of interest" description="Disordered" evidence="4">
    <location>
        <begin position="71"/>
        <end position="104"/>
    </location>
</feature>
<dbReference type="InterPro" id="IPR015943">
    <property type="entry name" value="WD40/YVTN_repeat-like_dom_sf"/>
</dbReference>
<dbReference type="STRING" id="436010.A0A165X3L4"/>
<accession>A0A165X3L4</accession>
<sequence length="727" mass="78312">MAFNQPQHVDAGHSHFNDVQGNQIVYITNNFVTERVGRRLGPEANRALLGFGSNADRPNHPTTPQRLLSNAVRSGSLPRGIGAITISDADDGDDEATFHDSPRESARIFNEAEELGYRVLSFKDHSSRNRRPISPSDASEKNLQPATRSSKKPCRVSPKPKQTQTPAIRKSREPAGSTKKLESSNTTRTPSGRHAPETNMSSTTAEKTHLNTSTVDQHRLRESTSRSKRPQGSHHGTAQSSRGGRGEASRGSERQASRPHEVDTTRGTRSSETSSLQQTYSTGDQRRSLSRPADSLGASTASSARKKERYPPLSGQSSIPAAFRASEETLASQLDSPSTTHSASPPPPTRPQWIRSSPNIAPSIDVRSSTSSAPHENLLRPFSDISDKTLAEPIIPSLEQISKHKMRSEISIAVAHPPTELRNVCTMALDRVVRCLCFSPDGRLLMSGSRDGKLIIWDVRTGQSILGPMKLHSQSIHSVAISPDGKRIITGSRDKTVGVWDATMGHAVLKPLFKHTQCVTSVAHSALHIMSASKDGSVCFWDAYSGGLLAQYRVGVGASVTSVAFSADGTWALTGSDGLNLWVYRPTGWQHQAYPPDFFLGSKHPVKHVGISANSSRVLCVTAKGARVFAAHSGTPVTPTFDQDECITSAALSPNGTLVMSGSREGVLRLGDVAQEGEMLCGCKLSIGGAGGRNYLKRDVYCVSFSPDGRSVACSDAITGIRVYSLH</sequence>
<evidence type="ECO:0000256" key="3">
    <source>
        <dbReference type="PROSITE-ProRule" id="PRU00221"/>
    </source>
</evidence>
<evidence type="ECO:0000313" key="6">
    <source>
        <dbReference type="Proteomes" id="UP000076532"/>
    </source>
</evidence>
<feature type="repeat" description="WD" evidence="3">
    <location>
        <begin position="512"/>
        <end position="551"/>
    </location>
</feature>
<protein>
    <submittedName>
        <fullName evidence="5">WD40 repeat-like protein</fullName>
    </submittedName>
</protein>
<dbReference type="Pfam" id="PF00400">
    <property type="entry name" value="WD40"/>
    <property type="match status" value="6"/>
</dbReference>
<feature type="compositionally biased region" description="Polar residues" evidence="4">
    <location>
        <begin position="354"/>
        <end position="374"/>
    </location>
</feature>
<dbReference type="PRINTS" id="PR00320">
    <property type="entry name" value="GPROTEINBRPT"/>
</dbReference>
<dbReference type="PROSITE" id="PS50082">
    <property type="entry name" value="WD_REPEATS_2"/>
    <property type="match status" value="3"/>
</dbReference>
<dbReference type="InterPro" id="IPR020472">
    <property type="entry name" value="WD40_PAC1"/>
</dbReference>
<dbReference type="PROSITE" id="PS00678">
    <property type="entry name" value="WD_REPEATS_1"/>
    <property type="match status" value="1"/>
</dbReference>
<feature type="region of interest" description="Disordered" evidence="4">
    <location>
        <begin position="123"/>
        <end position="380"/>
    </location>
</feature>
<dbReference type="OrthoDB" id="756370at2759"/>
<dbReference type="InterPro" id="IPR036322">
    <property type="entry name" value="WD40_repeat_dom_sf"/>
</dbReference>
<dbReference type="InterPro" id="IPR019775">
    <property type="entry name" value="WD40_repeat_CS"/>
</dbReference>
<name>A0A165X3L4_9AGAM</name>
<dbReference type="Proteomes" id="UP000076532">
    <property type="component" value="Unassembled WGS sequence"/>
</dbReference>
<keyword evidence="6" id="KW-1185">Reference proteome</keyword>
<dbReference type="SMART" id="SM00320">
    <property type="entry name" value="WD40"/>
    <property type="match status" value="6"/>
</dbReference>
<feature type="repeat" description="WD" evidence="3">
    <location>
        <begin position="469"/>
        <end position="510"/>
    </location>
</feature>
<dbReference type="CDD" id="cd00200">
    <property type="entry name" value="WD40"/>
    <property type="match status" value="1"/>
</dbReference>
<proteinExistence type="predicted"/>
<dbReference type="InterPro" id="IPR001680">
    <property type="entry name" value="WD40_rpt"/>
</dbReference>
<gene>
    <name evidence="5" type="ORF">FIBSPDRAFT_803276</name>
</gene>
<dbReference type="Gene3D" id="2.130.10.10">
    <property type="entry name" value="YVTN repeat-like/Quinoprotein amine dehydrogenase"/>
    <property type="match status" value="2"/>
</dbReference>
<organism evidence="5 6">
    <name type="scientific">Athelia psychrophila</name>
    <dbReference type="NCBI Taxonomy" id="1759441"/>
    <lineage>
        <taxon>Eukaryota</taxon>
        <taxon>Fungi</taxon>
        <taxon>Dikarya</taxon>
        <taxon>Basidiomycota</taxon>
        <taxon>Agaricomycotina</taxon>
        <taxon>Agaricomycetes</taxon>
        <taxon>Agaricomycetidae</taxon>
        <taxon>Atheliales</taxon>
        <taxon>Atheliaceae</taxon>
        <taxon>Athelia</taxon>
    </lineage>
</organism>
<feature type="repeat" description="WD" evidence="3">
    <location>
        <begin position="433"/>
        <end position="467"/>
    </location>
</feature>
<reference evidence="5 6" key="1">
    <citation type="journal article" date="2016" name="Mol. Biol. Evol.">
        <title>Comparative Genomics of Early-Diverging Mushroom-Forming Fungi Provides Insights into the Origins of Lignocellulose Decay Capabilities.</title>
        <authorList>
            <person name="Nagy L.G."/>
            <person name="Riley R."/>
            <person name="Tritt A."/>
            <person name="Adam C."/>
            <person name="Daum C."/>
            <person name="Floudas D."/>
            <person name="Sun H."/>
            <person name="Yadav J.S."/>
            <person name="Pangilinan J."/>
            <person name="Larsson K.H."/>
            <person name="Matsuura K."/>
            <person name="Barry K."/>
            <person name="Labutti K."/>
            <person name="Kuo R."/>
            <person name="Ohm R.A."/>
            <person name="Bhattacharya S.S."/>
            <person name="Shirouzu T."/>
            <person name="Yoshinaga Y."/>
            <person name="Martin F.M."/>
            <person name="Grigoriev I.V."/>
            <person name="Hibbett D.S."/>
        </authorList>
    </citation>
    <scope>NUCLEOTIDE SEQUENCE [LARGE SCALE GENOMIC DNA]</scope>
    <source>
        <strain evidence="5 6">CBS 109695</strain>
    </source>
</reference>
<feature type="compositionally biased region" description="Basic and acidic residues" evidence="4">
    <location>
        <begin position="244"/>
        <end position="266"/>
    </location>
</feature>
<dbReference type="AlphaFoldDB" id="A0A165X3L4"/>
<dbReference type="EMBL" id="KV417729">
    <property type="protein sequence ID" value="KZP08164.1"/>
    <property type="molecule type" value="Genomic_DNA"/>
</dbReference>
<keyword evidence="1 3" id="KW-0853">WD repeat</keyword>
<evidence type="ECO:0000256" key="2">
    <source>
        <dbReference type="ARBA" id="ARBA00022737"/>
    </source>
</evidence>
<evidence type="ECO:0000256" key="4">
    <source>
        <dbReference type="SAM" id="MobiDB-lite"/>
    </source>
</evidence>
<evidence type="ECO:0000313" key="5">
    <source>
        <dbReference type="EMBL" id="KZP08164.1"/>
    </source>
</evidence>
<keyword evidence="2" id="KW-0677">Repeat</keyword>
<evidence type="ECO:0000256" key="1">
    <source>
        <dbReference type="ARBA" id="ARBA00022574"/>
    </source>
</evidence>
<dbReference type="SUPFAM" id="SSF50978">
    <property type="entry name" value="WD40 repeat-like"/>
    <property type="match status" value="1"/>
</dbReference>